<evidence type="ECO:0000313" key="2">
    <source>
        <dbReference type="EMBL" id="KAJ7024933.1"/>
    </source>
</evidence>
<name>A0AAD6SDC6_9AGAR</name>
<reference evidence="2" key="1">
    <citation type="submission" date="2023-03" db="EMBL/GenBank/DDBJ databases">
        <title>Massive genome expansion in bonnet fungi (Mycena s.s.) driven by repeated elements and novel gene families across ecological guilds.</title>
        <authorList>
            <consortium name="Lawrence Berkeley National Laboratory"/>
            <person name="Harder C.B."/>
            <person name="Miyauchi S."/>
            <person name="Viragh M."/>
            <person name="Kuo A."/>
            <person name="Thoen E."/>
            <person name="Andreopoulos B."/>
            <person name="Lu D."/>
            <person name="Skrede I."/>
            <person name="Drula E."/>
            <person name="Henrissat B."/>
            <person name="Morin E."/>
            <person name="Kohler A."/>
            <person name="Barry K."/>
            <person name="LaButti K."/>
            <person name="Morin E."/>
            <person name="Salamov A."/>
            <person name="Lipzen A."/>
            <person name="Mereny Z."/>
            <person name="Hegedus B."/>
            <person name="Baldrian P."/>
            <person name="Stursova M."/>
            <person name="Weitz H."/>
            <person name="Taylor A."/>
            <person name="Grigoriev I.V."/>
            <person name="Nagy L.G."/>
            <person name="Martin F."/>
            <person name="Kauserud H."/>
        </authorList>
    </citation>
    <scope>NUCLEOTIDE SEQUENCE</scope>
    <source>
        <strain evidence="2">CBHHK200</strain>
    </source>
</reference>
<gene>
    <name evidence="2" type="ORF">C8F04DRAFT_1269810</name>
</gene>
<dbReference type="Proteomes" id="UP001218188">
    <property type="component" value="Unassembled WGS sequence"/>
</dbReference>
<evidence type="ECO:0000313" key="3">
    <source>
        <dbReference type="Proteomes" id="UP001218188"/>
    </source>
</evidence>
<proteinExistence type="predicted"/>
<accession>A0AAD6SDC6</accession>
<evidence type="ECO:0000256" key="1">
    <source>
        <dbReference type="SAM" id="MobiDB-lite"/>
    </source>
</evidence>
<dbReference type="EMBL" id="JARJCM010000162">
    <property type="protein sequence ID" value="KAJ7024933.1"/>
    <property type="molecule type" value="Genomic_DNA"/>
</dbReference>
<keyword evidence="3" id="KW-1185">Reference proteome</keyword>
<sequence>MNLNANTTPTLLPPFTMHHRGSLPVPIRLSRRSRSNRENPPPRPEDRASAQLSARRIHPLLARNLDLNLLGRNDYDSVRGRMLALSMAPTAAEVRQHQQRAPKGHASKPYDRPLGAHLCRCLLNPLTHPTIELADDDEGAALRARTAHHRCTICSQVKAKPVS</sequence>
<feature type="compositionally biased region" description="Polar residues" evidence="1">
    <location>
        <begin position="1"/>
        <end position="10"/>
    </location>
</feature>
<dbReference type="AlphaFoldDB" id="A0AAD6SDC6"/>
<organism evidence="2 3">
    <name type="scientific">Mycena alexandri</name>
    <dbReference type="NCBI Taxonomy" id="1745969"/>
    <lineage>
        <taxon>Eukaryota</taxon>
        <taxon>Fungi</taxon>
        <taxon>Dikarya</taxon>
        <taxon>Basidiomycota</taxon>
        <taxon>Agaricomycotina</taxon>
        <taxon>Agaricomycetes</taxon>
        <taxon>Agaricomycetidae</taxon>
        <taxon>Agaricales</taxon>
        <taxon>Marasmiineae</taxon>
        <taxon>Mycenaceae</taxon>
        <taxon>Mycena</taxon>
    </lineage>
</organism>
<comment type="caution">
    <text evidence="2">The sequence shown here is derived from an EMBL/GenBank/DDBJ whole genome shotgun (WGS) entry which is preliminary data.</text>
</comment>
<protein>
    <submittedName>
        <fullName evidence="2">Uncharacterized protein</fullName>
    </submittedName>
</protein>
<feature type="region of interest" description="Disordered" evidence="1">
    <location>
        <begin position="1"/>
        <end position="53"/>
    </location>
</feature>